<organism evidence="8">
    <name type="scientific">uncultured marine group II/III euryarchaeote KM3_174_G08</name>
    <dbReference type="NCBI Taxonomy" id="1457932"/>
    <lineage>
        <taxon>Archaea</taxon>
        <taxon>Methanobacteriati</taxon>
        <taxon>Methanobacteriota</taxon>
        <taxon>environmental samples</taxon>
    </lineage>
</organism>
<evidence type="ECO:0000256" key="1">
    <source>
        <dbReference type="ARBA" id="ARBA00022552"/>
    </source>
</evidence>
<reference evidence="8" key="1">
    <citation type="journal article" date="2014" name="Genome Biol. Evol.">
        <title>Pangenome evidence for extensive interdomain horizontal transfer affecting lineage core and shell genes in uncultured planktonic thaumarchaeota and euryarchaeota.</title>
        <authorList>
            <person name="Deschamps P."/>
            <person name="Zivanovic Y."/>
            <person name="Moreira D."/>
            <person name="Rodriguez-Valera F."/>
            <person name="Lopez-Garcia P."/>
        </authorList>
    </citation>
    <scope>NUCLEOTIDE SEQUENCE</scope>
</reference>
<feature type="active site" description="Proton acceptor" evidence="5 6">
    <location>
        <position position="156"/>
    </location>
</feature>
<dbReference type="Gene3D" id="3.40.50.150">
    <property type="entry name" value="Vaccinia Virus protein VP39"/>
    <property type="match status" value="1"/>
</dbReference>
<protein>
    <recommendedName>
        <fullName evidence="5">Ribosomal RNA large subunit methyltransferase E</fullName>
        <ecNumber evidence="5">2.1.1.166</ecNumber>
    </recommendedName>
    <alternativeName>
        <fullName evidence="5">23S rRNA Um2552 methyltransferase</fullName>
    </alternativeName>
    <alternativeName>
        <fullName evidence="5">rRNA (uridine-2'-O-)-methyltransferase</fullName>
    </alternativeName>
</protein>
<dbReference type="HAMAP" id="MF_01547">
    <property type="entry name" value="RNA_methyltr_E"/>
    <property type="match status" value="1"/>
</dbReference>
<dbReference type="PANTHER" id="PTHR10920:SF13">
    <property type="entry name" value="PRE-RRNA 2'-O-RIBOSE RNA METHYLTRANSFERASE FTSJ3"/>
    <property type="match status" value="1"/>
</dbReference>
<evidence type="ECO:0000256" key="4">
    <source>
        <dbReference type="ARBA" id="ARBA00022691"/>
    </source>
</evidence>
<sequence>MSKRWYQENRRDPWRRQAKSKGYRARSAYKLKQIQEKFGVIREGDAILDLGCHPGGWTQVSVEESGEEGQIIGVDLKSTSPVEGASIIQGNITHAETIERIIELLDGRELNVVLSDISPKLTGRYDTDQAISLELSTMTLDVAMDMLVPGGSFVTKIFQGVGIEGLIQAAKDRFSNVQRFAPMASRNASSETYLVCRNRLPVPRKSARGMSAFAQVQEHLTALGVNVDNPDEGGDEDIAIGFRRVTKKD</sequence>
<name>A0A075GS05_9EURY</name>
<dbReference type="GO" id="GO:0005737">
    <property type="term" value="C:cytoplasm"/>
    <property type="evidence" value="ECO:0007669"/>
    <property type="project" value="UniProtKB-SubCell"/>
</dbReference>
<dbReference type="InterPro" id="IPR002877">
    <property type="entry name" value="RNA_MeTrfase_FtsJ_dom"/>
</dbReference>
<comment type="similarity">
    <text evidence="5">Belongs to the class I-like SAM-binding methyltransferase superfamily. RNA methyltransferase RlmE family.</text>
</comment>
<feature type="domain" description="Ribosomal RNA methyltransferase FtsJ" evidence="7">
    <location>
        <begin position="23"/>
        <end position="199"/>
    </location>
</feature>
<dbReference type="Pfam" id="PF01728">
    <property type="entry name" value="FtsJ"/>
    <property type="match status" value="1"/>
</dbReference>
<evidence type="ECO:0000256" key="5">
    <source>
        <dbReference type="HAMAP-Rule" id="MF_01547"/>
    </source>
</evidence>
<dbReference type="GO" id="GO:0008650">
    <property type="term" value="F:rRNA (uridine-2'-O-)-methyltransferase activity"/>
    <property type="evidence" value="ECO:0007669"/>
    <property type="project" value="UniProtKB-UniRule"/>
</dbReference>
<comment type="catalytic activity">
    <reaction evidence="5">
        <text>uridine(2552) in 23S rRNA + S-adenosyl-L-methionine = 2'-O-methyluridine(2552) in 23S rRNA + S-adenosyl-L-homocysteine + H(+)</text>
        <dbReference type="Rhea" id="RHEA:42720"/>
        <dbReference type="Rhea" id="RHEA-COMP:10202"/>
        <dbReference type="Rhea" id="RHEA-COMP:10203"/>
        <dbReference type="ChEBI" id="CHEBI:15378"/>
        <dbReference type="ChEBI" id="CHEBI:57856"/>
        <dbReference type="ChEBI" id="CHEBI:59789"/>
        <dbReference type="ChEBI" id="CHEBI:65315"/>
        <dbReference type="ChEBI" id="CHEBI:74478"/>
        <dbReference type="EC" id="2.1.1.166"/>
    </reaction>
</comment>
<evidence type="ECO:0000259" key="7">
    <source>
        <dbReference type="Pfam" id="PF01728"/>
    </source>
</evidence>
<dbReference type="PIRSF" id="PIRSF005461">
    <property type="entry name" value="23S_rRNA_mtase"/>
    <property type="match status" value="1"/>
</dbReference>
<comment type="function">
    <text evidence="5">Specifically methylates the uridine in position 2552 of 23S rRNA at the 2'-O position of the ribose in the fully assembled 50S ribosomal subunit.</text>
</comment>
<keyword evidence="1 5" id="KW-0698">rRNA processing</keyword>
<keyword evidence="3 5" id="KW-0808">Transferase</keyword>
<keyword evidence="4 5" id="KW-0949">S-adenosyl-L-methionine</keyword>
<accession>A0A075GS05</accession>
<keyword evidence="2 5" id="KW-0489">Methyltransferase</keyword>
<proteinExistence type="inferred from homology"/>
<evidence type="ECO:0000256" key="2">
    <source>
        <dbReference type="ARBA" id="ARBA00022603"/>
    </source>
</evidence>
<dbReference type="PANTHER" id="PTHR10920">
    <property type="entry name" value="RIBOSOMAL RNA METHYLTRANSFERASE"/>
    <property type="match status" value="1"/>
</dbReference>
<gene>
    <name evidence="8" type="primary">ftsJ</name>
    <name evidence="5 8" type="synonym">rlmE</name>
    <name evidence="8" type="synonym">rrmJ</name>
</gene>
<evidence type="ECO:0000256" key="3">
    <source>
        <dbReference type="ARBA" id="ARBA00022679"/>
    </source>
</evidence>
<comment type="subcellular location">
    <subcellularLocation>
        <location evidence="5">Cytoplasm</location>
    </subcellularLocation>
</comment>
<feature type="binding site" evidence="5">
    <location>
        <position position="91"/>
    </location>
    <ligand>
        <name>S-adenosyl-L-methionine</name>
        <dbReference type="ChEBI" id="CHEBI:59789"/>
    </ligand>
</feature>
<dbReference type="InterPro" id="IPR029063">
    <property type="entry name" value="SAM-dependent_MTases_sf"/>
</dbReference>
<dbReference type="AlphaFoldDB" id="A0A075GS05"/>
<feature type="binding site" evidence="5">
    <location>
        <position position="116"/>
    </location>
    <ligand>
        <name>S-adenosyl-L-methionine</name>
        <dbReference type="ChEBI" id="CHEBI:59789"/>
    </ligand>
</feature>
<dbReference type="EMBL" id="KF900708">
    <property type="protein sequence ID" value="AIF04448.1"/>
    <property type="molecule type" value="Genomic_DNA"/>
</dbReference>
<feature type="binding site" evidence="5">
    <location>
        <position position="55"/>
    </location>
    <ligand>
        <name>S-adenosyl-L-methionine</name>
        <dbReference type="ChEBI" id="CHEBI:59789"/>
    </ligand>
</feature>
<keyword evidence="5" id="KW-0963">Cytoplasm</keyword>
<dbReference type="InterPro" id="IPR050082">
    <property type="entry name" value="RNA_methyltr_RlmE"/>
</dbReference>
<dbReference type="EC" id="2.1.1.166" evidence="5"/>
<evidence type="ECO:0000256" key="6">
    <source>
        <dbReference type="PIRSR" id="PIRSR005461-1"/>
    </source>
</evidence>
<feature type="binding site" evidence="5">
    <location>
        <position position="57"/>
    </location>
    <ligand>
        <name>S-adenosyl-L-methionine</name>
        <dbReference type="ChEBI" id="CHEBI:59789"/>
    </ligand>
</feature>
<dbReference type="InterPro" id="IPR015507">
    <property type="entry name" value="rRNA-MeTfrase_E"/>
</dbReference>
<evidence type="ECO:0000313" key="8">
    <source>
        <dbReference type="EMBL" id="AIF04448.1"/>
    </source>
</evidence>
<feature type="binding site" evidence="5">
    <location>
        <position position="75"/>
    </location>
    <ligand>
        <name>S-adenosyl-L-methionine</name>
        <dbReference type="ChEBI" id="CHEBI:59789"/>
    </ligand>
</feature>
<dbReference type="SUPFAM" id="SSF53335">
    <property type="entry name" value="S-adenosyl-L-methionine-dependent methyltransferases"/>
    <property type="match status" value="1"/>
</dbReference>